<dbReference type="EMBL" id="BEZZ01000837">
    <property type="protein sequence ID" value="GCC36476.1"/>
    <property type="molecule type" value="Genomic_DNA"/>
</dbReference>
<comment type="caution">
    <text evidence="2">The sequence shown here is derived from an EMBL/GenBank/DDBJ whole genome shotgun (WGS) entry which is preliminary data.</text>
</comment>
<evidence type="ECO:0000313" key="3">
    <source>
        <dbReference type="Proteomes" id="UP000287033"/>
    </source>
</evidence>
<protein>
    <submittedName>
        <fullName evidence="2">Uncharacterized protein</fullName>
    </submittedName>
</protein>
<sequence>MESLREKSRKNQEGGGEGYEEESRTTEETSRRAEEQPRRMGWELGGRIEKDSGAIDKDAGGAVRTWNKCDECFISHGRRQVQVTLNCSAHFSKLLVTKMECNSIPH</sequence>
<dbReference type="Proteomes" id="UP000287033">
    <property type="component" value="Unassembled WGS sequence"/>
</dbReference>
<accession>A0A401T1E6</accession>
<gene>
    <name evidence="2" type="ORF">chiPu_0014970</name>
</gene>
<name>A0A401T1E6_CHIPU</name>
<organism evidence="2 3">
    <name type="scientific">Chiloscyllium punctatum</name>
    <name type="common">Brownbanded bambooshark</name>
    <name type="synonym">Hemiscyllium punctatum</name>
    <dbReference type="NCBI Taxonomy" id="137246"/>
    <lineage>
        <taxon>Eukaryota</taxon>
        <taxon>Metazoa</taxon>
        <taxon>Chordata</taxon>
        <taxon>Craniata</taxon>
        <taxon>Vertebrata</taxon>
        <taxon>Chondrichthyes</taxon>
        <taxon>Elasmobranchii</taxon>
        <taxon>Galeomorphii</taxon>
        <taxon>Galeoidea</taxon>
        <taxon>Orectolobiformes</taxon>
        <taxon>Hemiscylliidae</taxon>
        <taxon>Chiloscyllium</taxon>
    </lineage>
</organism>
<evidence type="ECO:0000256" key="1">
    <source>
        <dbReference type="SAM" id="MobiDB-lite"/>
    </source>
</evidence>
<feature type="compositionally biased region" description="Basic and acidic residues" evidence="1">
    <location>
        <begin position="1"/>
        <end position="12"/>
    </location>
</feature>
<proteinExistence type="predicted"/>
<keyword evidence="3" id="KW-1185">Reference proteome</keyword>
<feature type="compositionally biased region" description="Basic and acidic residues" evidence="1">
    <location>
        <begin position="21"/>
        <end position="57"/>
    </location>
</feature>
<reference evidence="2 3" key="1">
    <citation type="journal article" date="2018" name="Nat. Ecol. Evol.">
        <title>Shark genomes provide insights into elasmobranch evolution and the origin of vertebrates.</title>
        <authorList>
            <person name="Hara Y"/>
            <person name="Yamaguchi K"/>
            <person name="Onimaru K"/>
            <person name="Kadota M"/>
            <person name="Koyanagi M"/>
            <person name="Keeley SD"/>
            <person name="Tatsumi K"/>
            <person name="Tanaka K"/>
            <person name="Motone F"/>
            <person name="Kageyama Y"/>
            <person name="Nozu R"/>
            <person name="Adachi N"/>
            <person name="Nishimura O"/>
            <person name="Nakagawa R"/>
            <person name="Tanegashima C"/>
            <person name="Kiyatake I"/>
            <person name="Matsumoto R"/>
            <person name="Murakumo K"/>
            <person name="Nishida K"/>
            <person name="Terakita A"/>
            <person name="Kuratani S"/>
            <person name="Sato K"/>
            <person name="Hyodo S Kuraku.S."/>
        </authorList>
    </citation>
    <scope>NUCLEOTIDE SEQUENCE [LARGE SCALE GENOMIC DNA]</scope>
</reference>
<feature type="region of interest" description="Disordered" evidence="1">
    <location>
        <begin position="1"/>
        <end position="57"/>
    </location>
</feature>
<evidence type="ECO:0000313" key="2">
    <source>
        <dbReference type="EMBL" id="GCC36476.1"/>
    </source>
</evidence>
<dbReference type="AlphaFoldDB" id="A0A401T1E6"/>